<protein>
    <recommendedName>
        <fullName evidence="3">Ankyrin repeat domain-containing protein</fullName>
    </recommendedName>
</protein>
<accession>A0A8J2RWM2</accession>
<dbReference type="SUPFAM" id="SSF48403">
    <property type="entry name" value="Ankyrin repeat"/>
    <property type="match status" value="1"/>
</dbReference>
<gene>
    <name evidence="1" type="ORF">DGAL_LOCUS9495</name>
</gene>
<organism evidence="1 2">
    <name type="scientific">Daphnia galeata</name>
    <dbReference type="NCBI Taxonomy" id="27404"/>
    <lineage>
        <taxon>Eukaryota</taxon>
        <taxon>Metazoa</taxon>
        <taxon>Ecdysozoa</taxon>
        <taxon>Arthropoda</taxon>
        <taxon>Crustacea</taxon>
        <taxon>Branchiopoda</taxon>
        <taxon>Diplostraca</taxon>
        <taxon>Cladocera</taxon>
        <taxon>Anomopoda</taxon>
        <taxon>Daphniidae</taxon>
        <taxon>Daphnia</taxon>
    </lineage>
</organism>
<dbReference type="EMBL" id="CAKKLH010000223">
    <property type="protein sequence ID" value="CAH0106341.1"/>
    <property type="molecule type" value="Genomic_DNA"/>
</dbReference>
<evidence type="ECO:0008006" key="3">
    <source>
        <dbReference type="Google" id="ProtNLM"/>
    </source>
</evidence>
<proteinExistence type="predicted"/>
<keyword evidence="2" id="KW-1185">Reference proteome</keyword>
<comment type="caution">
    <text evidence="1">The sequence shown here is derived from an EMBL/GenBank/DDBJ whole genome shotgun (WGS) entry which is preliminary data.</text>
</comment>
<reference evidence="1" key="1">
    <citation type="submission" date="2021-11" db="EMBL/GenBank/DDBJ databases">
        <authorList>
            <person name="Schell T."/>
        </authorList>
    </citation>
    <scope>NUCLEOTIDE SEQUENCE</scope>
    <source>
        <strain evidence="1">M5</strain>
    </source>
</reference>
<name>A0A8J2RWM2_9CRUS</name>
<dbReference type="InterPro" id="IPR002110">
    <property type="entry name" value="Ankyrin_rpt"/>
</dbReference>
<dbReference type="AlphaFoldDB" id="A0A8J2RWM2"/>
<dbReference type="OrthoDB" id="539213at2759"/>
<dbReference type="Proteomes" id="UP000789390">
    <property type="component" value="Unassembled WGS sequence"/>
</dbReference>
<dbReference type="Pfam" id="PF13637">
    <property type="entry name" value="Ank_4"/>
    <property type="match status" value="1"/>
</dbReference>
<sequence>MVQSDVKERITSKEALEQIESDIKELKQKEPKLFELLKASEVNLEEVRTLIHDGVDVNCVNSDGCTPLLYLAKKKYLRIPFRTRWSN</sequence>
<evidence type="ECO:0000313" key="2">
    <source>
        <dbReference type="Proteomes" id="UP000789390"/>
    </source>
</evidence>
<dbReference type="InterPro" id="IPR036770">
    <property type="entry name" value="Ankyrin_rpt-contain_sf"/>
</dbReference>
<evidence type="ECO:0000313" key="1">
    <source>
        <dbReference type="EMBL" id="CAH0106341.1"/>
    </source>
</evidence>
<dbReference type="Gene3D" id="1.25.40.20">
    <property type="entry name" value="Ankyrin repeat-containing domain"/>
    <property type="match status" value="1"/>
</dbReference>